<dbReference type="InterPro" id="IPR009057">
    <property type="entry name" value="Homeodomain-like_sf"/>
</dbReference>
<organism evidence="8 9">
    <name type="scientific">Nonomuraea antimicrobica</name>
    <dbReference type="NCBI Taxonomy" id="561173"/>
    <lineage>
        <taxon>Bacteria</taxon>
        <taxon>Bacillati</taxon>
        <taxon>Actinomycetota</taxon>
        <taxon>Actinomycetes</taxon>
        <taxon>Streptosporangiales</taxon>
        <taxon>Streptosporangiaceae</taxon>
        <taxon>Nonomuraea</taxon>
    </lineage>
</organism>
<feature type="DNA-binding region" description="H-T-H motif" evidence="5">
    <location>
        <begin position="31"/>
        <end position="50"/>
    </location>
</feature>
<feature type="compositionally biased region" description="Basic and acidic residues" evidence="6">
    <location>
        <begin position="196"/>
        <end position="207"/>
    </location>
</feature>
<keyword evidence="9" id="KW-1185">Reference proteome</keyword>
<sequence length="215" mass="23488">MPKVVDPAERRLLLAEAVLRVMRRDGLEQASVRNVAREAGLSMGSLRHYFASQSELMVFAFRTVIDRIESRLAGLEPEPDPRRRAQRVLNELLPLDDERRAENEVWLAFTSRAMVDPALRALRDEGYDALRAGCQTIVADLSAAGLAPTDVPAEAERLHALLDGLAVHAAMRPDIHTAESLTAAIARHLDALATERASRDASDRGERAAAQGGAP</sequence>
<evidence type="ECO:0000256" key="3">
    <source>
        <dbReference type="ARBA" id="ARBA00023125"/>
    </source>
</evidence>
<dbReference type="PROSITE" id="PS01081">
    <property type="entry name" value="HTH_TETR_1"/>
    <property type="match status" value="1"/>
</dbReference>
<name>A0ABP7CA48_9ACTN</name>
<evidence type="ECO:0000256" key="5">
    <source>
        <dbReference type="PROSITE-ProRule" id="PRU00335"/>
    </source>
</evidence>
<feature type="region of interest" description="Disordered" evidence="6">
    <location>
        <begin position="196"/>
        <end position="215"/>
    </location>
</feature>
<dbReference type="EMBL" id="BAAAZP010000100">
    <property type="protein sequence ID" value="GAA3683440.1"/>
    <property type="molecule type" value="Genomic_DNA"/>
</dbReference>
<dbReference type="Pfam" id="PF13977">
    <property type="entry name" value="TetR_C_6"/>
    <property type="match status" value="1"/>
</dbReference>
<dbReference type="Pfam" id="PF00440">
    <property type="entry name" value="TetR_N"/>
    <property type="match status" value="1"/>
</dbReference>
<keyword evidence="2" id="KW-0805">Transcription regulation</keyword>
<evidence type="ECO:0000256" key="4">
    <source>
        <dbReference type="ARBA" id="ARBA00023163"/>
    </source>
</evidence>
<gene>
    <name evidence="8" type="ORF">GCM10022224_055020</name>
</gene>
<keyword evidence="3 5" id="KW-0238">DNA-binding</keyword>
<evidence type="ECO:0000256" key="2">
    <source>
        <dbReference type="ARBA" id="ARBA00023015"/>
    </source>
</evidence>
<dbReference type="PANTHER" id="PTHR30055">
    <property type="entry name" value="HTH-TYPE TRANSCRIPTIONAL REGULATOR RUTR"/>
    <property type="match status" value="1"/>
</dbReference>
<dbReference type="InterPro" id="IPR050109">
    <property type="entry name" value="HTH-type_TetR-like_transc_reg"/>
</dbReference>
<dbReference type="InterPro" id="IPR039538">
    <property type="entry name" value="BetI_C"/>
</dbReference>
<dbReference type="SUPFAM" id="SSF46689">
    <property type="entry name" value="Homeodomain-like"/>
    <property type="match status" value="1"/>
</dbReference>
<proteinExistence type="predicted"/>
<evidence type="ECO:0000256" key="1">
    <source>
        <dbReference type="ARBA" id="ARBA00022491"/>
    </source>
</evidence>
<dbReference type="PANTHER" id="PTHR30055:SF226">
    <property type="entry name" value="HTH-TYPE TRANSCRIPTIONAL REGULATOR PKSA"/>
    <property type="match status" value="1"/>
</dbReference>
<evidence type="ECO:0000256" key="6">
    <source>
        <dbReference type="SAM" id="MobiDB-lite"/>
    </source>
</evidence>
<feature type="domain" description="HTH tetR-type" evidence="7">
    <location>
        <begin position="8"/>
        <end position="68"/>
    </location>
</feature>
<keyword evidence="4" id="KW-0804">Transcription</keyword>
<dbReference type="Gene3D" id="1.10.357.10">
    <property type="entry name" value="Tetracycline Repressor, domain 2"/>
    <property type="match status" value="1"/>
</dbReference>
<evidence type="ECO:0000313" key="9">
    <source>
        <dbReference type="Proteomes" id="UP001500902"/>
    </source>
</evidence>
<dbReference type="SUPFAM" id="SSF48498">
    <property type="entry name" value="Tetracyclin repressor-like, C-terminal domain"/>
    <property type="match status" value="1"/>
</dbReference>
<dbReference type="PROSITE" id="PS50977">
    <property type="entry name" value="HTH_TETR_2"/>
    <property type="match status" value="1"/>
</dbReference>
<accession>A0ABP7CA48</accession>
<evidence type="ECO:0000313" key="8">
    <source>
        <dbReference type="EMBL" id="GAA3683440.1"/>
    </source>
</evidence>
<dbReference type="InterPro" id="IPR036271">
    <property type="entry name" value="Tet_transcr_reg_TetR-rel_C_sf"/>
</dbReference>
<dbReference type="InterPro" id="IPR001647">
    <property type="entry name" value="HTH_TetR"/>
</dbReference>
<evidence type="ECO:0000259" key="7">
    <source>
        <dbReference type="PROSITE" id="PS50977"/>
    </source>
</evidence>
<dbReference type="InterPro" id="IPR023772">
    <property type="entry name" value="DNA-bd_HTH_TetR-type_CS"/>
</dbReference>
<keyword evidence="1" id="KW-0678">Repressor</keyword>
<dbReference type="Proteomes" id="UP001500902">
    <property type="component" value="Unassembled WGS sequence"/>
</dbReference>
<protein>
    <submittedName>
        <fullName evidence="8">TetR/AcrR family transcriptional regulator</fullName>
    </submittedName>
</protein>
<reference evidence="9" key="1">
    <citation type="journal article" date="2019" name="Int. J. Syst. Evol. Microbiol.">
        <title>The Global Catalogue of Microorganisms (GCM) 10K type strain sequencing project: providing services to taxonomists for standard genome sequencing and annotation.</title>
        <authorList>
            <consortium name="The Broad Institute Genomics Platform"/>
            <consortium name="The Broad Institute Genome Sequencing Center for Infectious Disease"/>
            <person name="Wu L."/>
            <person name="Ma J."/>
        </authorList>
    </citation>
    <scope>NUCLEOTIDE SEQUENCE [LARGE SCALE GENOMIC DNA]</scope>
    <source>
        <strain evidence="9">JCM 16904</strain>
    </source>
</reference>
<comment type="caution">
    <text evidence="8">The sequence shown here is derived from an EMBL/GenBank/DDBJ whole genome shotgun (WGS) entry which is preliminary data.</text>
</comment>